<proteinExistence type="predicted"/>
<gene>
    <name evidence="1" type="ORF">FEF09_18290</name>
</gene>
<name>A0A5C6LTA8_9BACT</name>
<organism evidence="1 2">
    <name type="scientific">Chitinophaga pinensis</name>
    <dbReference type="NCBI Taxonomy" id="79329"/>
    <lineage>
        <taxon>Bacteria</taxon>
        <taxon>Pseudomonadati</taxon>
        <taxon>Bacteroidota</taxon>
        <taxon>Chitinophagia</taxon>
        <taxon>Chitinophagales</taxon>
        <taxon>Chitinophagaceae</taxon>
        <taxon>Chitinophaga</taxon>
    </lineage>
</organism>
<accession>A0A5C6LTA8</accession>
<dbReference type="RefSeq" id="WP_146306452.1">
    <property type="nucleotide sequence ID" value="NZ_VOHS01000019.1"/>
</dbReference>
<protein>
    <submittedName>
        <fullName evidence="1">Uncharacterized protein</fullName>
    </submittedName>
</protein>
<dbReference type="EMBL" id="VOHS01000019">
    <property type="protein sequence ID" value="TWV99008.1"/>
    <property type="molecule type" value="Genomic_DNA"/>
</dbReference>
<keyword evidence="2" id="KW-1185">Reference proteome</keyword>
<reference evidence="1 2" key="1">
    <citation type="submission" date="2019-08" db="EMBL/GenBank/DDBJ databases">
        <title>Whole genome sequencing of chitin degrading bacteria Chitinophaga pinensis YS16.</title>
        <authorList>
            <person name="Singh R.P."/>
            <person name="Manchanda G."/>
            <person name="Maurya I.K."/>
            <person name="Joshi N.K."/>
            <person name="Srivastava A.K."/>
        </authorList>
    </citation>
    <scope>NUCLEOTIDE SEQUENCE [LARGE SCALE GENOMIC DNA]</scope>
    <source>
        <strain evidence="1 2">YS-16</strain>
    </source>
</reference>
<comment type="caution">
    <text evidence="1">The sequence shown here is derived from an EMBL/GenBank/DDBJ whole genome shotgun (WGS) entry which is preliminary data.</text>
</comment>
<sequence length="81" mass="9247">MGTIGQQQKKQIISYNCDVARVKEGEQFIAQHSISLVLSGTMEICFGKNKQQFTAGEIFLCRKNQLLKFTKVNDQRKISNH</sequence>
<dbReference type="AlphaFoldDB" id="A0A5C6LTA8"/>
<evidence type="ECO:0000313" key="2">
    <source>
        <dbReference type="Proteomes" id="UP000318815"/>
    </source>
</evidence>
<dbReference type="OrthoDB" id="4480133at2"/>
<evidence type="ECO:0000313" key="1">
    <source>
        <dbReference type="EMBL" id="TWV99008.1"/>
    </source>
</evidence>
<dbReference type="Proteomes" id="UP000318815">
    <property type="component" value="Unassembled WGS sequence"/>
</dbReference>